<organism evidence="3 4">
    <name type="scientific">Mycena metata</name>
    <dbReference type="NCBI Taxonomy" id="1033252"/>
    <lineage>
        <taxon>Eukaryota</taxon>
        <taxon>Fungi</taxon>
        <taxon>Dikarya</taxon>
        <taxon>Basidiomycota</taxon>
        <taxon>Agaricomycotina</taxon>
        <taxon>Agaricomycetes</taxon>
        <taxon>Agaricomycetidae</taxon>
        <taxon>Agaricales</taxon>
        <taxon>Marasmiineae</taxon>
        <taxon>Mycenaceae</taxon>
        <taxon>Mycena</taxon>
    </lineage>
</organism>
<comment type="caution">
    <text evidence="3">The sequence shown here is derived from an EMBL/GenBank/DDBJ whole genome shotgun (WGS) entry which is preliminary data.</text>
</comment>
<dbReference type="Proteomes" id="UP001215598">
    <property type="component" value="Unassembled WGS sequence"/>
</dbReference>
<feature type="compositionally biased region" description="Low complexity" evidence="1">
    <location>
        <begin position="19"/>
        <end position="34"/>
    </location>
</feature>
<sequence>MSSQRTGSLLLDRMEQGNPASPASPSDESAAPPARVTVNVSPEPRLTVSVWRVFNTVILLAFASYKAFGPKQELTDLDWILGGLWAAYAYWIGNVEQDNPGVAPWLFTHDLSFVRTALAELSTAVSSPFVQIPIFVGAFFPSGPTRTFAAYLWLYGLALICPFFVFISLRGSARLGFLWRDTITTDRELALVGIATLCDIGVATLLLLFFDTPTQNASYWLAICFMVGTIASVAVAYGAISVYPSHGAIAPLPGGGPRREERAGEEEEKKY</sequence>
<protein>
    <submittedName>
        <fullName evidence="3">Uncharacterized protein</fullName>
    </submittedName>
</protein>
<feature type="region of interest" description="Disordered" evidence="1">
    <location>
        <begin position="1"/>
        <end position="35"/>
    </location>
</feature>
<evidence type="ECO:0000256" key="2">
    <source>
        <dbReference type="SAM" id="Phobius"/>
    </source>
</evidence>
<dbReference type="AlphaFoldDB" id="A0AAD7IA94"/>
<feature type="transmembrane region" description="Helical" evidence="2">
    <location>
        <begin position="189"/>
        <end position="210"/>
    </location>
</feature>
<reference evidence="3" key="1">
    <citation type="submission" date="2023-03" db="EMBL/GenBank/DDBJ databases">
        <title>Massive genome expansion in bonnet fungi (Mycena s.s.) driven by repeated elements and novel gene families across ecological guilds.</title>
        <authorList>
            <consortium name="Lawrence Berkeley National Laboratory"/>
            <person name="Harder C.B."/>
            <person name="Miyauchi S."/>
            <person name="Viragh M."/>
            <person name="Kuo A."/>
            <person name="Thoen E."/>
            <person name="Andreopoulos B."/>
            <person name="Lu D."/>
            <person name="Skrede I."/>
            <person name="Drula E."/>
            <person name="Henrissat B."/>
            <person name="Morin E."/>
            <person name="Kohler A."/>
            <person name="Barry K."/>
            <person name="LaButti K."/>
            <person name="Morin E."/>
            <person name="Salamov A."/>
            <person name="Lipzen A."/>
            <person name="Mereny Z."/>
            <person name="Hegedus B."/>
            <person name="Baldrian P."/>
            <person name="Stursova M."/>
            <person name="Weitz H."/>
            <person name="Taylor A."/>
            <person name="Grigoriev I.V."/>
            <person name="Nagy L.G."/>
            <person name="Martin F."/>
            <person name="Kauserud H."/>
        </authorList>
    </citation>
    <scope>NUCLEOTIDE SEQUENCE</scope>
    <source>
        <strain evidence="3">CBHHK182m</strain>
    </source>
</reference>
<proteinExistence type="predicted"/>
<dbReference type="EMBL" id="JARKIB010000117">
    <property type="protein sequence ID" value="KAJ7737346.1"/>
    <property type="molecule type" value="Genomic_DNA"/>
</dbReference>
<evidence type="ECO:0000313" key="4">
    <source>
        <dbReference type="Proteomes" id="UP001215598"/>
    </source>
</evidence>
<evidence type="ECO:0000313" key="3">
    <source>
        <dbReference type="EMBL" id="KAJ7737346.1"/>
    </source>
</evidence>
<accession>A0AAD7IA94</accession>
<keyword evidence="2" id="KW-0812">Transmembrane</keyword>
<name>A0AAD7IA94_9AGAR</name>
<keyword evidence="4" id="KW-1185">Reference proteome</keyword>
<keyword evidence="2" id="KW-1133">Transmembrane helix</keyword>
<keyword evidence="2" id="KW-0472">Membrane</keyword>
<feature type="transmembrane region" description="Helical" evidence="2">
    <location>
        <begin position="217"/>
        <end position="240"/>
    </location>
</feature>
<feature type="transmembrane region" description="Helical" evidence="2">
    <location>
        <begin position="148"/>
        <end position="169"/>
    </location>
</feature>
<gene>
    <name evidence="3" type="ORF">B0H16DRAFT_106517</name>
</gene>
<evidence type="ECO:0000256" key="1">
    <source>
        <dbReference type="SAM" id="MobiDB-lite"/>
    </source>
</evidence>